<evidence type="ECO:0000313" key="2">
    <source>
        <dbReference type="Proteomes" id="UP000070394"/>
    </source>
</evidence>
<sequence length="61" mass="7103">MNCLDLKDEHSCEFYYKNIIRCQILIDKYNGISKQINIPEKNSGQEIVVIGEKAFQNNLII</sequence>
<dbReference type="RefSeq" id="WP_060931478.1">
    <property type="nucleotide sequence ID" value="NZ_KQ959833.1"/>
</dbReference>
<gene>
    <name evidence="1" type="ORF">HMPREF1866_01774</name>
</gene>
<dbReference type="PATRIC" id="fig|467210.3.peg.1760"/>
<reference evidence="2" key="1">
    <citation type="submission" date="2016-01" db="EMBL/GenBank/DDBJ databases">
        <authorList>
            <person name="Mitreva M."/>
            <person name="Pepin K.H."/>
            <person name="Mihindukulasuriya K.A."/>
            <person name="Fulton R."/>
            <person name="Fronick C."/>
            <person name="O'Laughlin M."/>
            <person name="Miner T."/>
            <person name="Herter B."/>
            <person name="Rosa B.A."/>
            <person name="Cordes M."/>
            <person name="Tomlinson C."/>
            <person name="Wollam A."/>
            <person name="Palsikar V.B."/>
            <person name="Mardis E.R."/>
            <person name="Wilson R.K."/>
        </authorList>
    </citation>
    <scope>NUCLEOTIDE SEQUENCE [LARGE SCALE GENOMIC DNA]</scope>
    <source>
        <strain evidence="2">DNF00896</strain>
    </source>
</reference>
<dbReference type="AlphaFoldDB" id="A0A133ZN45"/>
<protein>
    <submittedName>
        <fullName evidence="1">Uncharacterized protein</fullName>
    </submittedName>
</protein>
<dbReference type="STRING" id="467210.HMPREF1866_01774"/>
<organism evidence="1 2">
    <name type="scientific">Lachnoanaerobaculum saburreum</name>
    <dbReference type="NCBI Taxonomy" id="467210"/>
    <lineage>
        <taxon>Bacteria</taxon>
        <taxon>Bacillati</taxon>
        <taxon>Bacillota</taxon>
        <taxon>Clostridia</taxon>
        <taxon>Lachnospirales</taxon>
        <taxon>Lachnospiraceae</taxon>
        <taxon>Lachnoanaerobaculum</taxon>
    </lineage>
</organism>
<dbReference type="OrthoDB" id="9936541at2"/>
<dbReference type="Proteomes" id="UP000070394">
    <property type="component" value="Unassembled WGS sequence"/>
</dbReference>
<evidence type="ECO:0000313" key="1">
    <source>
        <dbReference type="EMBL" id="KXB56864.1"/>
    </source>
</evidence>
<comment type="caution">
    <text evidence="1">The sequence shown here is derived from an EMBL/GenBank/DDBJ whole genome shotgun (WGS) entry which is preliminary data.</text>
</comment>
<name>A0A133ZN45_9FIRM</name>
<dbReference type="EMBL" id="LSDA01000099">
    <property type="protein sequence ID" value="KXB56864.1"/>
    <property type="molecule type" value="Genomic_DNA"/>
</dbReference>
<keyword evidence="2" id="KW-1185">Reference proteome</keyword>
<accession>A0A133ZN45</accession>
<proteinExistence type="predicted"/>